<organism evidence="7 8">
    <name type="scientific">Hibiscus syriacus</name>
    <name type="common">Rose of Sharon</name>
    <dbReference type="NCBI Taxonomy" id="106335"/>
    <lineage>
        <taxon>Eukaryota</taxon>
        <taxon>Viridiplantae</taxon>
        <taxon>Streptophyta</taxon>
        <taxon>Embryophyta</taxon>
        <taxon>Tracheophyta</taxon>
        <taxon>Spermatophyta</taxon>
        <taxon>Magnoliopsida</taxon>
        <taxon>eudicotyledons</taxon>
        <taxon>Gunneridae</taxon>
        <taxon>Pentapetalae</taxon>
        <taxon>rosids</taxon>
        <taxon>malvids</taxon>
        <taxon>Malvales</taxon>
        <taxon>Malvaceae</taxon>
        <taxon>Malvoideae</taxon>
        <taxon>Hibiscus</taxon>
    </lineage>
</organism>
<sequence length="323" mass="36172">MQSLRPSLSTKPNETKSQAFNTQSLRASIFDTLDDIIHNFIDLPPRPAVDPRLMLLGNFAPVNELPPTESRIIFGHYDPANGIGVANTSLALFGDRLYAHHECDLPYALRLTSDGDIETLGRHDFGGTLLTNMTAHPQGNKHPDVHIMSMPHPSFFHDFAITKNYALFSDIEMRMKKPKEMIFQGGNPIFSNPTKVARVGEDDGNAIVMLAPSVTSIQQAFERFDLVCSRVEKVRIDLHTGLVTRQPISSRKLELAVINHSYLAKKNMYVYSGASRMYGPGCYGGVPFFVAKEAENLEDDRYLLTYVHNENTGELRFLVMDAK</sequence>
<proteinExistence type="inferred from homology"/>
<evidence type="ECO:0000256" key="3">
    <source>
        <dbReference type="ARBA" id="ARBA00022964"/>
    </source>
</evidence>
<keyword evidence="2 5" id="KW-0479">Metal-binding</keyword>
<dbReference type="AlphaFoldDB" id="A0A6A3BJ45"/>
<dbReference type="GO" id="GO:0046872">
    <property type="term" value="F:metal ion binding"/>
    <property type="evidence" value="ECO:0007669"/>
    <property type="project" value="UniProtKB-KW"/>
</dbReference>
<comment type="caution">
    <text evidence="7">The sequence shown here is derived from an EMBL/GenBank/DDBJ whole genome shotgun (WGS) entry which is preliminary data.</text>
</comment>
<evidence type="ECO:0000256" key="1">
    <source>
        <dbReference type="ARBA" id="ARBA00006787"/>
    </source>
</evidence>
<dbReference type="Proteomes" id="UP000436088">
    <property type="component" value="Unassembled WGS sequence"/>
</dbReference>
<dbReference type="InterPro" id="IPR004294">
    <property type="entry name" value="Carotenoid_Oase"/>
</dbReference>
<name>A0A6A3BJ45_HIBSY</name>
<dbReference type="PANTHER" id="PTHR10543:SF46">
    <property type="entry name" value="CAROTENOID CLEAVAGE DIOXYGENASE 4, CHLOROPLASTIC-RELATED"/>
    <property type="match status" value="1"/>
</dbReference>
<keyword evidence="4 5" id="KW-0408">Iron</keyword>
<evidence type="ECO:0000256" key="2">
    <source>
        <dbReference type="ARBA" id="ARBA00022723"/>
    </source>
</evidence>
<dbReference type="GO" id="GO:0009570">
    <property type="term" value="C:chloroplast stroma"/>
    <property type="evidence" value="ECO:0007669"/>
    <property type="project" value="TreeGrafter"/>
</dbReference>
<protein>
    <submittedName>
        <fullName evidence="7">Nine-cis-epoxycarotenoid dioxygenase 4</fullName>
    </submittedName>
</protein>
<keyword evidence="3 7" id="KW-0223">Dioxygenase</keyword>
<evidence type="ECO:0000256" key="6">
    <source>
        <dbReference type="SAM" id="MobiDB-lite"/>
    </source>
</evidence>
<gene>
    <name evidence="7" type="ORF">F3Y22_tig00110156pilonHSYRG00034</name>
</gene>
<comment type="similarity">
    <text evidence="1">Belongs to the carotenoid oxygenase family.</text>
</comment>
<evidence type="ECO:0000256" key="5">
    <source>
        <dbReference type="PIRSR" id="PIRSR604294-1"/>
    </source>
</evidence>
<dbReference type="PANTHER" id="PTHR10543">
    <property type="entry name" value="BETA-CAROTENE DIOXYGENASE"/>
    <property type="match status" value="1"/>
</dbReference>
<dbReference type="EMBL" id="VEPZ02000855">
    <property type="protein sequence ID" value="KAE8715951.1"/>
    <property type="molecule type" value="Genomic_DNA"/>
</dbReference>
<comment type="cofactor">
    <cofactor evidence="5">
        <name>Fe(2+)</name>
        <dbReference type="ChEBI" id="CHEBI:29033"/>
    </cofactor>
    <text evidence="5">Binds 1 Fe(2+) ion per subunit.</text>
</comment>
<reference evidence="7" key="1">
    <citation type="submission" date="2019-09" db="EMBL/GenBank/DDBJ databases">
        <title>Draft genome information of white flower Hibiscus syriacus.</title>
        <authorList>
            <person name="Kim Y.-M."/>
        </authorList>
    </citation>
    <scope>NUCLEOTIDE SEQUENCE [LARGE SCALE GENOMIC DNA]</scope>
    <source>
        <strain evidence="7">YM2019G1</strain>
    </source>
</reference>
<keyword evidence="8" id="KW-1185">Reference proteome</keyword>
<dbReference type="GO" id="GO:0016121">
    <property type="term" value="P:carotene catabolic process"/>
    <property type="evidence" value="ECO:0007669"/>
    <property type="project" value="TreeGrafter"/>
</dbReference>
<dbReference type="Pfam" id="PF03055">
    <property type="entry name" value="RPE65"/>
    <property type="match status" value="3"/>
</dbReference>
<keyword evidence="3 7" id="KW-0560">Oxidoreductase</keyword>
<evidence type="ECO:0000256" key="4">
    <source>
        <dbReference type="ARBA" id="ARBA00023004"/>
    </source>
</evidence>
<feature type="region of interest" description="Disordered" evidence="6">
    <location>
        <begin position="1"/>
        <end position="20"/>
    </location>
</feature>
<feature type="binding site" evidence="5">
    <location>
        <position position="157"/>
    </location>
    <ligand>
        <name>Fe cation</name>
        <dbReference type="ChEBI" id="CHEBI:24875"/>
        <note>catalytic</note>
    </ligand>
</feature>
<accession>A0A6A3BJ45</accession>
<evidence type="ECO:0000313" key="7">
    <source>
        <dbReference type="EMBL" id="KAE8715951.1"/>
    </source>
</evidence>
<dbReference type="GO" id="GO:0010436">
    <property type="term" value="F:carotenoid dioxygenase activity"/>
    <property type="evidence" value="ECO:0007669"/>
    <property type="project" value="TreeGrafter"/>
</dbReference>
<evidence type="ECO:0000313" key="8">
    <source>
        <dbReference type="Proteomes" id="UP000436088"/>
    </source>
</evidence>